<reference evidence="2" key="2">
    <citation type="submission" date="2023-06" db="EMBL/GenBank/DDBJ databases">
        <authorList>
            <consortium name="Lawrence Berkeley National Laboratory"/>
            <person name="Haridas S."/>
            <person name="Hensen N."/>
            <person name="Bonometti L."/>
            <person name="Westerberg I."/>
            <person name="Brannstrom I.O."/>
            <person name="Guillou S."/>
            <person name="Cros-Aarteil S."/>
            <person name="Calhoun S."/>
            <person name="Kuo A."/>
            <person name="Mondo S."/>
            <person name="Pangilinan J."/>
            <person name="Riley R."/>
            <person name="LaButti K."/>
            <person name="Andreopoulos B."/>
            <person name="Lipzen A."/>
            <person name="Chen C."/>
            <person name="Yanf M."/>
            <person name="Daum C."/>
            <person name="Ng V."/>
            <person name="Clum A."/>
            <person name="Steindorff A."/>
            <person name="Ohm R."/>
            <person name="Martin F."/>
            <person name="Silar P."/>
            <person name="Natvig D."/>
            <person name="Lalanne C."/>
            <person name="Gautier V."/>
            <person name="Ament-velasquez S.L."/>
            <person name="Kruys A."/>
            <person name="Hutchinson M.I."/>
            <person name="Powell A.J."/>
            <person name="Barry K."/>
            <person name="Miller A.N."/>
            <person name="Grigoriev I.V."/>
            <person name="Debuchy R."/>
            <person name="Gladieux P."/>
            <person name="Thoren M.H."/>
            <person name="Johannesson H."/>
        </authorList>
    </citation>
    <scope>NUCLEOTIDE SEQUENCE</scope>
    <source>
        <strain evidence="2">CBS 232.78</strain>
    </source>
</reference>
<feature type="compositionally biased region" description="Polar residues" evidence="1">
    <location>
        <begin position="54"/>
        <end position="74"/>
    </location>
</feature>
<proteinExistence type="predicted"/>
<dbReference type="Proteomes" id="UP001285441">
    <property type="component" value="Unassembled WGS sequence"/>
</dbReference>
<name>A0AAE0P4A0_9PEZI</name>
<evidence type="ECO:0000313" key="3">
    <source>
        <dbReference type="Proteomes" id="UP001285441"/>
    </source>
</evidence>
<dbReference type="AlphaFoldDB" id="A0AAE0P4A0"/>
<evidence type="ECO:0000313" key="2">
    <source>
        <dbReference type="EMBL" id="KAK3393059.1"/>
    </source>
</evidence>
<keyword evidence="3" id="KW-1185">Reference proteome</keyword>
<reference evidence="2" key="1">
    <citation type="journal article" date="2023" name="Mol. Phylogenet. Evol.">
        <title>Genome-scale phylogeny and comparative genomics of the fungal order Sordariales.</title>
        <authorList>
            <person name="Hensen N."/>
            <person name="Bonometti L."/>
            <person name="Westerberg I."/>
            <person name="Brannstrom I.O."/>
            <person name="Guillou S."/>
            <person name="Cros-Aarteil S."/>
            <person name="Calhoun S."/>
            <person name="Haridas S."/>
            <person name="Kuo A."/>
            <person name="Mondo S."/>
            <person name="Pangilinan J."/>
            <person name="Riley R."/>
            <person name="LaButti K."/>
            <person name="Andreopoulos B."/>
            <person name="Lipzen A."/>
            <person name="Chen C."/>
            <person name="Yan M."/>
            <person name="Daum C."/>
            <person name="Ng V."/>
            <person name="Clum A."/>
            <person name="Steindorff A."/>
            <person name="Ohm R.A."/>
            <person name="Martin F."/>
            <person name="Silar P."/>
            <person name="Natvig D.O."/>
            <person name="Lalanne C."/>
            <person name="Gautier V."/>
            <person name="Ament-Velasquez S.L."/>
            <person name="Kruys A."/>
            <person name="Hutchinson M.I."/>
            <person name="Powell A.J."/>
            <person name="Barry K."/>
            <person name="Miller A.N."/>
            <person name="Grigoriev I.V."/>
            <person name="Debuchy R."/>
            <person name="Gladieux P."/>
            <person name="Hiltunen Thoren M."/>
            <person name="Johannesson H."/>
        </authorList>
    </citation>
    <scope>NUCLEOTIDE SEQUENCE</scope>
    <source>
        <strain evidence="2">CBS 232.78</strain>
    </source>
</reference>
<evidence type="ECO:0000256" key="1">
    <source>
        <dbReference type="SAM" id="MobiDB-lite"/>
    </source>
</evidence>
<sequence length="264" mass="29870">MMQTALRCFRPQYTVVNAFIPAALRGSTRRNISLEYGRESGNSPYYQNGKPGNATRSRNTKPNYQGNKSNSYNNDAPLEGAGQWTLGGSSPRVQAMAARLNIGHSNEPKLVEGQKKTSPIRVSVSKRHTFSAFHRRYLEEEHSITAMFIDIYEAKAKEKLWIWVYPNSAEDGSKAIARSMSQKRARNIVFCALKANGFNRHGRSLEKSDRDLYGTLKLHVTSPEQLLLEDIGEAKKYMTDLIRDKVVPKLLTDSWANYQPAARR</sequence>
<gene>
    <name evidence="2" type="ORF">B0H63DRAFT_457267</name>
</gene>
<protein>
    <submittedName>
        <fullName evidence="2">Uncharacterized protein</fullName>
    </submittedName>
</protein>
<accession>A0AAE0P4A0</accession>
<dbReference type="EMBL" id="JAULSW010000001">
    <property type="protein sequence ID" value="KAK3393059.1"/>
    <property type="molecule type" value="Genomic_DNA"/>
</dbReference>
<comment type="caution">
    <text evidence="2">The sequence shown here is derived from an EMBL/GenBank/DDBJ whole genome shotgun (WGS) entry which is preliminary data.</text>
</comment>
<organism evidence="2 3">
    <name type="scientific">Podospora didyma</name>
    <dbReference type="NCBI Taxonomy" id="330526"/>
    <lineage>
        <taxon>Eukaryota</taxon>
        <taxon>Fungi</taxon>
        <taxon>Dikarya</taxon>
        <taxon>Ascomycota</taxon>
        <taxon>Pezizomycotina</taxon>
        <taxon>Sordariomycetes</taxon>
        <taxon>Sordariomycetidae</taxon>
        <taxon>Sordariales</taxon>
        <taxon>Podosporaceae</taxon>
        <taxon>Podospora</taxon>
    </lineage>
</organism>
<feature type="region of interest" description="Disordered" evidence="1">
    <location>
        <begin position="36"/>
        <end position="84"/>
    </location>
</feature>